<name>B7P4K3_IXOSC</name>
<feature type="region of interest" description="Disordered" evidence="1">
    <location>
        <begin position="104"/>
        <end position="141"/>
    </location>
</feature>
<dbReference type="VEuPathDB" id="VectorBase:ISCI016287"/>
<dbReference type="InParanoid" id="B7P4K3"/>
<organism>
    <name type="scientific">Ixodes scapularis</name>
    <name type="common">Black-legged tick</name>
    <name type="synonym">Deer tick</name>
    <dbReference type="NCBI Taxonomy" id="6945"/>
    <lineage>
        <taxon>Eukaryota</taxon>
        <taxon>Metazoa</taxon>
        <taxon>Ecdysozoa</taxon>
        <taxon>Arthropoda</taxon>
        <taxon>Chelicerata</taxon>
        <taxon>Arachnida</taxon>
        <taxon>Acari</taxon>
        <taxon>Parasitiformes</taxon>
        <taxon>Ixodida</taxon>
        <taxon>Ixodoidea</taxon>
        <taxon>Ixodidae</taxon>
        <taxon>Ixodinae</taxon>
        <taxon>Ixodes</taxon>
    </lineage>
</organism>
<reference evidence="3" key="2">
    <citation type="submission" date="2020-05" db="UniProtKB">
        <authorList>
            <consortium name="EnsemblMetazoa"/>
        </authorList>
    </citation>
    <scope>IDENTIFICATION</scope>
    <source>
        <strain evidence="3">wikel</strain>
    </source>
</reference>
<proteinExistence type="predicted"/>
<dbReference type="HOGENOM" id="CLU_1462866_0_0_1"/>
<evidence type="ECO:0000313" key="2">
    <source>
        <dbReference type="EMBL" id="EEC01525.1"/>
    </source>
</evidence>
<keyword evidence="4" id="KW-1185">Reference proteome</keyword>
<dbReference type="EnsemblMetazoa" id="ISCW016287-RA">
    <property type="protein sequence ID" value="ISCW016287-PA"/>
    <property type="gene ID" value="ISCW016287"/>
</dbReference>
<evidence type="ECO:0000313" key="4">
    <source>
        <dbReference type="Proteomes" id="UP000001555"/>
    </source>
</evidence>
<evidence type="ECO:0000256" key="1">
    <source>
        <dbReference type="SAM" id="MobiDB-lite"/>
    </source>
</evidence>
<dbReference type="AlphaFoldDB" id="B7P4K3"/>
<dbReference type="Proteomes" id="UP000001555">
    <property type="component" value="Unassembled WGS sequence"/>
</dbReference>
<dbReference type="EMBL" id="DS636135">
    <property type="protein sequence ID" value="EEC01525.1"/>
    <property type="molecule type" value="Genomic_DNA"/>
</dbReference>
<gene>
    <name evidence="2" type="ORF">IscW_ISCW016287</name>
</gene>
<dbReference type="VEuPathDB" id="VectorBase:ISCW016287"/>
<evidence type="ECO:0000313" key="3">
    <source>
        <dbReference type="EnsemblMetazoa" id="ISCW016287-PA"/>
    </source>
</evidence>
<reference evidence="2 4" key="1">
    <citation type="submission" date="2008-03" db="EMBL/GenBank/DDBJ databases">
        <title>Annotation of Ixodes scapularis.</title>
        <authorList>
            <consortium name="Ixodes scapularis Genome Project Consortium"/>
            <person name="Caler E."/>
            <person name="Hannick L.I."/>
            <person name="Bidwell S."/>
            <person name="Joardar V."/>
            <person name="Thiagarajan M."/>
            <person name="Amedeo P."/>
            <person name="Galinsky K.J."/>
            <person name="Schobel S."/>
            <person name="Inman J."/>
            <person name="Hostetler J."/>
            <person name="Miller J."/>
            <person name="Hammond M."/>
            <person name="Megy K."/>
            <person name="Lawson D."/>
            <person name="Kodira C."/>
            <person name="Sutton G."/>
            <person name="Meyer J."/>
            <person name="Hill C.A."/>
            <person name="Birren B."/>
            <person name="Nene V."/>
            <person name="Collins F."/>
            <person name="Alarcon-Chaidez F."/>
            <person name="Wikel S."/>
            <person name="Strausberg R."/>
        </authorList>
    </citation>
    <scope>NUCLEOTIDE SEQUENCE [LARGE SCALE GENOMIC DNA]</scope>
    <source>
        <strain evidence="4">Wikel</strain>
        <strain evidence="2">Wikel colony</strain>
    </source>
</reference>
<sequence>MLAGSRTENEASLEGVPFPALHGSRWDYKNALEEVDFQGEMQKAWLLRIPMHGSLTGLPNFHSNNNVDRTSRKETNGFINAMFVIDPEHQEPCGDLRRPLPSLPRAATKSSRSINATQSCSFLRGEPRTNGGPSLAKRVLSPGSPRMIVDAPLFRIHEATRIRVDQIHHSCSPVDMLPSMPPNAL</sequence>
<feature type="compositionally biased region" description="Polar residues" evidence="1">
    <location>
        <begin position="108"/>
        <end position="121"/>
    </location>
</feature>
<dbReference type="EMBL" id="ABJB010753934">
    <property type="status" value="NOT_ANNOTATED_CDS"/>
    <property type="molecule type" value="Genomic_DNA"/>
</dbReference>
<dbReference type="PaxDb" id="6945-B7P4K3"/>
<accession>B7P4K3</accession>
<protein>
    <submittedName>
        <fullName evidence="2 3">Uncharacterized protein</fullName>
    </submittedName>
</protein>